<dbReference type="GeneID" id="13887463"/>
<evidence type="ECO:0000256" key="13">
    <source>
        <dbReference type="PROSITE-ProRule" id="PRU00023"/>
    </source>
</evidence>
<dbReference type="Proteomes" id="UP000005220">
    <property type="component" value="Chromosome 8"/>
</dbReference>
<keyword evidence="4 14" id="KW-0812">Transmembrane</keyword>
<dbReference type="GO" id="GO:0030100">
    <property type="term" value="P:regulation of endocytosis"/>
    <property type="evidence" value="ECO:0007669"/>
    <property type="project" value="EnsemblFungi"/>
</dbReference>
<feature type="repeat" description="ANK" evidence="13">
    <location>
        <begin position="200"/>
        <end position="232"/>
    </location>
</feature>
<evidence type="ECO:0000256" key="9">
    <source>
        <dbReference type="ARBA" id="ARBA00023139"/>
    </source>
</evidence>
<dbReference type="EMBL" id="HE650828">
    <property type="protein sequence ID" value="CCF59466.1"/>
    <property type="molecule type" value="Genomic_DNA"/>
</dbReference>
<dbReference type="AlphaFoldDB" id="H2AYR0"/>
<keyword evidence="11 14" id="KW-0012">Acyltransferase</keyword>
<dbReference type="KEGG" id="kaf:KAFR_0H00570"/>
<name>H2AYR0_KAZAF</name>
<dbReference type="HOGENOM" id="CLU_012510_1_1_1"/>
<evidence type="ECO:0000256" key="11">
    <source>
        <dbReference type="ARBA" id="ARBA00023315"/>
    </source>
</evidence>
<organism evidence="17 18">
    <name type="scientific">Kazachstania africana (strain ATCC 22294 / BCRC 22015 / CBS 2517 / CECT 1963 / NBRC 1671 / NRRL Y-8276)</name>
    <name type="common">Yeast</name>
    <name type="synonym">Kluyveromyces africanus</name>
    <dbReference type="NCBI Taxonomy" id="1071382"/>
    <lineage>
        <taxon>Eukaryota</taxon>
        <taxon>Fungi</taxon>
        <taxon>Dikarya</taxon>
        <taxon>Ascomycota</taxon>
        <taxon>Saccharomycotina</taxon>
        <taxon>Saccharomycetes</taxon>
        <taxon>Saccharomycetales</taxon>
        <taxon>Saccharomycetaceae</taxon>
        <taxon>Kazachstania</taxon>
    </lineage>
</organism>
<keyword evidence="7 13" id="KW-0040">ANK repeat</keyword>
<protein>
    <recommendedName>
        <fullName evidence="14">Palmitoyltransferase</fullName>
        <ecNumber evidence="14">2.3.1.225</ecNumber>
    </recommendedName>
</protein>
<dbReference type="GO" id="GO:0019706">
    <property type="term" value="F:protein-cysteine S-palmitoyltransferase activity"/>
    <property type="evidence" value="ECO:0007669"/>
    <property type="project" value="UniProtKB-EC"/>
</dbReference>
<evidence type="ECO:0000256" key="12">
    <source>
        <dbReference type="ARBA" id="ARBA00048048"/>
    </source>
</evidence>
<dbReference type="Pfam" id="PF13637">
    <property type="entry name" value="Ank_4"/>
    <property type="match status" value="1"/>
</dbReference>
<dbReference type="Pfam" id="PF01529">
    <property type="entry name" value="DHHC"/>
    <property type="match status" value="1"/>
</dbReference>
<evidence type="ECO:0000313" key="18">
    <source>
        <dbReference type="Proteomes" id="UP000005220"/>
    </source>
</evidence>
<feature type="transmembrane region" description="Helical" evidence="14">
    <location>
        <begin position="410"/>
        <end position="428"/>
    </location>
</feature>
<dbReference type="PROSITE" id="PS50297">
    <property type="entry name" value="ANK_REP_REGION"/>
    <property type="match status" value="4"/>
</dbReference>
<dbReference type="FunCoup" id="H2AYR0">
    <property type="interactions" value="634"/>
</dbReference>
<dbReference type="Gene3D" id="1.25.40.20">
    <property type="entry name" value="Ankyrin repeat-containing domain"/>
    <property type="match status" value="1"/>
</dbReference>
<dbReference type="InterPro" id="IPR001594">
    <property type="entry name" value="Palmitoyltrfase_DHHC"/>
</dbReference>
<evidence type="ECO:0000256" key="10">
    <source>
        <dbReference type="ARBA" id="ARBA00023288"/>
    </source>
</evidence>
<comment type="caution">
    <text evidence="14">Lacks conserved residue(s) required for the propagation of feature annotation.</text>
</comment>
<dbReference type="PROSITE" id="PS50088">
    <property type="entry name" value="ANK_REPEAT"/>
    <property type="match status" value="4"/>
</dbReference>
<feature type="repeat" description="ANK" evidence="13">
    <location>
        <begin position="128"/>
        <end position="152"/>
    </location>
</feature>
<comment type="domain">
    <text evidence="14">The DHHC domain is required for palmitoyltransferase activity.</text>
</comment>
<evidence type="ECO:0000256" key="14">
    <source>
        <dbReference type="RuleBase" id="RU079119"/>
    </source>
</evidence>
<feature type="transmembrane region" description="Helical" evidence="14">
    <location>
        <begin position="307"/>
        <end position="328"/>
    </location>
</feature>
<feature type="transmembrane region" description="Helical" evidence="14">
    <location>
        <begin position="564"/>
        <end position="584"/>
    </location>
</feature>
<dbReference type="eggNOG" id="KOG0509">
    <property type="taxonomic scope" value="Eukaryota"/>
</dbReference>
<proteinExistence type="inferred from homology"/>
<feature type="domain" description="Palmitoyltransferase DHHC" evidence="16">
    <location>
        <begin position="457"/>
        <end position="597"/>
    </location>
</feature>
<evidence type="ECO:0000256" key="7">
    <source>
        <dbReference type="ARBA" id="ARBA00023043"/>
    </source>
</evidence>
<sequence length="757" mass="86362">MPSVEEIESVKEDQVGLLHQEDSEVLSVKEGNEGNDDSSLKPVLSRDLEEENKTDVDPVLQQYHSACQAGNIKTVKEMIDSQVIDVANDFNADDRITGLHWASINNRLNVVKYLLSKGADANFKSNNLSATPLHWAARYGYVYIVDCLLNAGKADPTITDDQGFNLLHLAVNSSNIMLVAYVLFFVVSKGTMDVDTRDSKDRTPLLWASYQGDSLTVSMLLKFGANYKLTDETGFTPLHWGVVKGQPHVLKYLIKEGADFFQKTNDGKDCFTIAKEMNTQYSFNDALAHSGYNLDGYPSKKIFKTSFHAKLVTFLIPFVFMGLTLSLFAHLNPLFALLIVVLIGLACNKAIKEFILPSYVTDNHSTYNVTVSKSPFLAGIFFSSLVWLTIVYLTRIFFNVEVFWENILQNFVLVLNLLVVYYTFLHLIKSDPGLIPSNDDHEEIRNVIQELLSIGKFDTRNFCIETWIRKPLRSKFSTFYNSTVSRFDHYCPWVYNDIGLKNHKIFIFFIISVEIGILIFVCLTMKYFDFLEDYFEDKKKFSCGILGDDELCAGLIFDRFSLLVMTWSLIQSLWVGILIMVQFFQISRGVTNYEFNNYVKESKTGHRHSNTQPNNDFFNTTPEELRHEIGDTDEVINGSESVPDSTRTNTHAHSRSVFGFCCRLIGLDQWVSIIKETIGFDSDDRQFAFSKKLNIPTNYGITQNFKDFFLTSDTKAPIYKRILEEPVASKALLNNKEVDYFALYEFPALEHRDNSMV</sequence>
<feature type="transmembrane region" description="Helical" evidence="14">
    <location>
        <begin position="505"/>
        <end position="528"/>
    </location>
</feature>
<dbReference type="FunFam" id="1.25.40.20:FF:000301">
    <property type="entry name" value="Palmitoyltransferase"/>
    <property type="match status" value="1"/>
</dbReference>
<keyword evidence="18" id="KW-1185">Reference proteome</keyword>
<evidence type="ECO:0000256" key="6">
    <source>
        <dbReference type="ARBA" id="ARBA00022989"/>
    </source>
</evidence>
<evidence type="ECO:0000313" key="17">
    <source>
        <dbReference type="EMBL" id="CCF59466.1"/>
    </source>
</evidence>
<keyword evidence="3 14" id="KW-0808">Transferase</keyword>
<feature type="transmembrane region" description="Helical" evidence="14">
    <location>
        <begin position="334"/>
        <end position="355"/>
    </location>
</feature>
<evidence type="ECO:0000256" key="15">
    <source>
        <dbReference type="SAM" id="MobiDB-lite"/>
    </source>
</evidence>
<gene>
    <name evidence="17" type="primary">KAFR0H00570</name>
    <name evidence="17" type="ORF">KAFR_0H00570</name>
</gene>
<evidence type="ECO:0000256" key="8">
    <source>
        <dbReference type="ARBA" id="ARBA00023136"/>
    </source>
</evidence>
<evidence type="ECO:0000259" key="16">
    <source>
        <dbReference type="Pfam" id="PF01529"/>
    </source>
</evidence>
<evidence type="ECO:0000256" key="2">
    <source>
        <dbReference type="ARBA" id="ARBA00010104"/>
    </source>
</evidence>
<evidence type="ECO:0000256" key="5">
    <source>
        <dbReference type="ARBA" id="ARBA00022737"/>
    </source>
</evidence>
<evidence type="ECO:0000256" key="3">
    <source>
        <dbReference type="ARBA" id="ARBA00022679"/>
    </source>
</evidence>
<accession>H2AYR0</accession>
<dbReference type="GO" id="GO:0005794">
    <property type="term" value="C:Golgi apparatus"/>
    <property type="evidence" value="ECO:0007669"/>
    <property type="project" value="EnsemblFungi"/>
</dbReference>
<feature type="repeat" description="ANK" evidence="13">
    <location>
        <begin position="233"/>
        <end position="265"/>
    </location>
</feature>
<feature type="repeat" description="ANK" evidence="13">
    <location>
        <begin position="94"/>
        <end position="126"/>
    </location>
</feature>
<dbReference type="GO" id="GO:0031683">
    <property type="term" value="F:G-protein beta/gamma-subunit complex binding"/>
    <property type="evidence" value="ECO:0007669"/>
    <property type="project" value="EnsemblFungi"/>
</dbReference>
<feature type="compositionally biased region" description="Basic and acidic residues" evidence="15">
    <location>
        <begin position="8"/>
        <end position="22"/>
    </location>
</feature>
<dbReference type="EC" id="2.3.1.225" evidence="14"/>
<reference evidence="17 18" key="1">
    <citation type="journal article" date="2011" name="Proc. Natl. Acad. Sci. U.S.A.">
        <title>Evolutionary erosion of yeast sex chromosomes by mating-type switching accidents.</title>
        <authorList>
            <person name="Gordon J.L."/>
            <person name="Armisen D."/>
            <person name="Proux-Wera E."/>
            <person name="Oheigeartaigh S.S."/>
            <person name="Byrne K.P."/>
            <person name="Wolfe K.H."/>
        </authorList>
    </citation>
    <scope>NUCLEOTIDE SEQUENCE [LARGE SCALE GENOMIC DNA]</scope>
    <source>
        <strain evidence="18">ATCC 22294 / BCRC 22015 / CBS 2517 / CECT 1963 / NBRC 1671 / NRRL Y-8276</strain>
    </source>
</reference>
<evidence type="ECO:0000256" key="4">
    <source>
        <dbReference type="ARBA" id="ARBA00022692"/>
    </source>
</evidence>
<keyword evidence="8 14" id="KW-0472">Membrane</keyword>
<dbReference type="RefSeq" id="XP_003958601.1">
    <property type="nucleotide sequence ID" value="XM_003958552.1"/>
</dbReference>
<dbReference type="OrthoDB" id="6781668at2759"/>
<dbReference type="GO" id="GO:0090029">
    <property type="term" value="P:negative regulation of pheromone-dependent signal transduction involved in conjugation with cellular fusion"/>
    <property type="evidence" value="ECO:0007669"/>
    <property type="project" value="EnsemblFungi"/>
</dbReference>
<feature type="transmembrane region" description="Helical" evidence="14">
    <location>
        <begin position="166"/>
        <end position="187"/>
    </location>
</feature>
<feature type="region of interest" description="Disordered" evidence="15">
    <location>
        <begin position="1"/>
        <end position="41"/>
    </location>
</feature>
<dbReference type="GO" id="GO:0006612">
    <property type="term" value="P:protein targeting to membrane"/>
    <property type="evidence" value="ECO:0007669"/>
    <property type="project" value="EnsemblFungi"/>
</dbReference>
<feature type="transmembrane region" description="Helical" evidence="14">
    <location>
        <begin position="376"/>
        <end position="398"/>
    </location>
</feature>
<dbReference type="InterPro" id="IPR002110">
    <property type="entry name" value="Ankyrin_rpt"/>
</dbReference>
<keyword evidence="5" id="KW-0677">Repeat</keyword>
<dbReference type="PANTHER" id="PTHR24161">
    <property type="entry name" value="ANK_REP_REGION DOMAIN-CONTAINING PROTEIN-RELATED"/>
    <property type="match status" value="1"/>
</dbReference>
<dbReference type="SMART" id="SM00248">
    <property type="entry name" value="ANK"/>
    <property type="match status" value="6"/>
</dbReference>
<comment type="catalytic activity">
    <reaction evidence="12 14">
        <text>L-cysteinyl-[protein] + hexadecanoyl-CoA = S-hexadecanoyl-L-cysteinyl-[protein] + CoA</text>
        <dbReference type="Rhea" id="RHEA:36683"/>
        <dbReference type="Rhea" id="RHEA-COMP:10131"/>
        <dbReference type="Rhea" id="RHEA-COMP:11032"/>
        <dbReference type="ChEBI" id="CHEBI:29950"/>
        <dbReference type="ChEBI" id="CHEBI:57287"/>
        <dbReference type="ChEBI" id="CHEBI:57379"/>
        <dbReference type="ChEBI" id="CHEBI:74151"/>
        <dbReference type="EC" id="2.3.1.225"/>
    </reaction>
</comment>
<dbReference type="PROSITE" id="PS50216">
    <property type="entry name" value="DHHC"/>
    <property type="match status" value="1"/>
</dbReference>
<keyword evidence="6 14" id="KW-1133">Transmembrane helix</keyword>
<keyword evidence="9" id="KW-0564">Palmitate</keyword>
<dbReference type="Pfam" id="PF12796">
    <property type="entry name" value="Ank_2"/>
    <property type="match status" value="1"/>
</dbReference>
<comment type="subcellular location">
    <subcellularLocation>
        <location evidence="1">Membrane</location>
        <topology evidence="1">Multi-pass membrane protein</topology>
    </subcellularLocation>
</comment>
<evidence type="ECO:0000256" key="1">
    <source>
        <dbReference type="ARBA" id="ARBA00004141"/>
    </source>
</evidence>
<dbReference type="InParanoid" id="H2AYR0"/>
<dbReference type="PANTHER" id="PTHR24161:SF85">
    <property type="entry name" value="PALMITOYLTRANSFERASE HIP14"/>
    <property type="match status" value="1"/>
</dbReference>
<dbReference type="InterPro" id="IPR036770">
    <property type="entry name" value="Ankyrin_rpt-contain_sf"/>
</dbReference>
<dbReference type="SUPFAM" id="SSF48403">
    <property type="entry name" value="Ankyrin repeat"/>
    <property type="match status" value="1"/>
</dbReference>
<dbReference type="GO" id="GO:0016020">
    <property type="term" value="C:membrane"/>
    <property type="evidence" value="ECO:0007669"/>
    <property type="project" value="UniProtKB-SubCell"/>
</dbReference>
<comment type="similarity">
    <text evidence="2">Belongs to the DHHC palmitoyltransferase family. AKR/ZDHHC17 subfamily.</text>
</comment>
<keyword evidence="10" id="KW-0449">Lipoprotein</keyword>